<protein>
    <recommendedName>
        <fullName evidence="1">Prion-inhibition and propagation HeLo domain-containing protein</fullName>
    </recommendedName>
</protein>
<gene>
    <name evidence="2" type="ORF">J7T54_002843</name>
</gene>
<sequence>MTDPISVVTATAGIPGIFKSCVDCFQYVRLGQRFGKDYGVCLAKLEAAHIRLTRWGEPLGLLQDEVEVQGPFTDEGIIRAYELLALIKVTFEEAQEAAAKYADGKRKKGKDKELELLDEEQIGPGKSIKLLVESLKSVAEERQRNLSLPRKITWALYGKDSFDSLIEDIVTLTSELVDLFPSNEQRMKELCEEEVSSLSDECILELDRVLQNDDEMLSKTICAYVKSHRLQCRNINIDGQAFTQLGDTHGFGSGVKPGNVIVDGMTIRGSGYTQAGHVFHGRQGA</sequence>
<dbReference type="Proteomes" id="UP001055219">
    <property type="component" value="Unassembled WGS sequence"/>
</dbReference>
<organism evidence="2 3">
    <name type="scientific">Emericellopsis cladophorae</name>
    <dbReference type="NCBI Taxonomy" id="2686198"/>
    <lineage>
        <taxon>Eukaryota</taxon>
        <taxon>Fungi</taxon>
        <taxon>Dikarya</taxon>
        <taxon>Ascomycota</taxon>
        <taxon>Pezizomycotina</taxon>
        <taxon>Sordariomycetes</taxon>
        <taxon>Hypocreomycetidae</taxon>
        <taxon>Hypocreales</taxon>
        <taxon>Bionectriaceae</taxon>
        <taxon>Emericellopsis</taxon>
    </lineage>
</organism>
<keyword evidence="3" id="KW-1185">Reference proteome</keyword>
<dbReference type="Gene3D" id="1.20.120.1020">
    <property type="entry name" value="Prion-inhibition and propagation, HeLo domain"/>
    <property type="match status" value="1"/>
</dbReference>
<reference evidence="2" key="2">
    <citation type="submission" date="2022-07" db="EMBL/GenBank/DDBJ databases">
        <authorList>
            <person name="Goncalves M.F.M."/>
            <person name="Hilario S."/>
            <person name="Van De Peer Y."/>
            <person name="Esteves A.C."/>
            <person name="Alves A."/>
        </authorList>
    </citation>
    <scope>NUCLEOTIDE SEQUENCE</scope>
    <source>
        <strain evidence="2">MUM 19.33</strain>
    </source>
</reference>
<dbReference type="EMBL" id="JAGIXG020000102">
    <property type="protein sequence ID" value="KAI6777807.1"/>
    <property type="molecule type" value="Genomic_DNA"/>
</dbReference>
<dbReference type="GeneID" id="75829351"/>
<dbReference type="RefSeq" id="XP_051358663.1">
    <property type="nucleotide sequence ID" value="XM_051510438.1"/>
</dbReference>
<evidence type="ECO:0000259" key="1">
    <source>
        <dbReference type="Pfam" id="PF14479"/>
    </source>
</evidence>
<name>A0A9P9XU17_9HYPO</name>
<evidence type="ECO:0000313" key="2">
    <source>
        <dbReference type="EMBL" id="KAI6777807.1"/>
    </source>
</evidence>
<dbReference type="PANTHER" id="PTHR37542">
    <property type="entry name" value="HELO DOMAIN-CONTAINING PROTEIN-RELATED"/>
    <property type="match status" value="1"/>
</dbReference>
<evidence type="ECO:0000313" key="3">
    <source>
        <dbReference type="Proteomes" id="UP001055219"/>
    </source>
</evidence>
<proteinExistence type="predicted"/>
<accession>A0A9P9XU17</accession>
<dbReference type="PANTHER" id="PTHR37542:SF3">
    <property type="entry name" value="PRION-INHIBITION AND PROPAGATION HELO DOMAIN-CONTAINING PROTEIN"/>
    <property type="match status" value="1"/>
</dbReference>
<feature type="domain" description="Prion-inhibition and propagation HeLo" evidence="1">
    <location>
        <begin position="8"/>
        <end position="202"/>
    </location>
</feature>
<dbReference type="AlphaFoldDB" id="A0A9P9XU17"/>
<dbReference type="InterPro" id="IPR038305">
    <property type="entry name" value="HeLo_sf"/>
</dbReference>
<dbReference type="OrthoDB" id="20872at2759"/>
<dbReference type="Pfam" id="PF14479">
    <property type="entry name" value="HeLo"/>
    <property type="match status" value="1"/>
</dbReference>
<comment type="caution">
    <text evidence="2">The sequence shown here is derived from an EMBL/GenBank/DDBJ whole genome shotgun (WGS) entry which is preliminary data.</text>
</comment>
<dbReference type="InterPro" id="IPR029498">
    <property type="entry name" value="HeLo_dom"/>
</dbReference>
<reference evidence="2" key="1">
    <citation type="journal article" date="2021" name="J Fungi (Basel)">
        <title>Genomic and Metabolomic Analyses of the Marine Fungus Emericellopsis cladophorae: Insights into Saltwater Adaptability Mechanisms and Its Biosynthetic Potential.</title>
        <authorList>
            <person name="Goncalves M.F.M."/>
            <person name="Hilario S."/>
            <person name="Van de Peer Y."/>
            <person name="Esteves A.C."/>
            <person name="Alves A."/>
        </authorList>
    </citation>
    <scope>NUCLEOTIDE SEQUENCE</scope>
    <source>
        <strain evidence="2">MUM 19.33</strain>
    </source>
</reference>